<reference evidence="3 4" key="1">
    <citation type="submission" date="2017-08" db="EMBL/GenBank/DDBJ databases">
        <authorList>
            <person name="de Groot N.N."/>
        </authorList>
    </citation>
    <scope>NUCLEOTIDE SEQUENCE [LARGE SCALE GENOMIC DNA]</scope>
    <source>
        <strain evidence="3 4">JA575</strain>
    </source>
</reference>
<dbReference type="Proteomes" id="UP000252631">
    <property type="component" value="Unassembled WGS sequence"/>
</dbReference>
<dbReference type="InterPro" id="IPR029060">
    <property type="entry name" value="PIN-like_dom_sf"/>
</dbReference>
<accession>A0A336JLZ3</accession>
<dbReference type="InterPro" id="IPR051619">
    <property type="entry name" value="TypeII_TA_RNase_PINc/VapC"/>
</dbReference>
<evidence type="ECO:0000313" key="3">
    <source>
        <dbReference type="EMBL" id="SSW90700.1"/>
    </source>
</evidence>
<evidence type="ECO:0000256" key="1">
    <source>
        <dbReference type="ARBA" id="ARBA00022842"/>
    </source>
</evidence>
<evidence type="ECO:0008006" key="6">
    <source>
        <dbReference type="Google" id="ProtNLM"/>
    </source>
</evidence>
<dbReference type="PANTHER" id="PTHR35901">
    <property type="entry name" value="RIBONUCLEASE VAPC3"/>
    <property type="match status" value="1"/>
</dbReference>
<gene>
    <name evidence="2" type="ORF">BJ125_10873</name>
    <name evidence="3" type="ORF">SAMN05892882_10873</name>
</gene>
<dbReference type="Gene3D" id="3.40.50.1010">
    <property type="entry name" value="5'-nuclease"/>
    <property type="match status" value="1"/>
</dbReference>
<dbReference type="PANTHER" id="PTHR35901:SF1">
    <property type="entry name" value="EXONUCLEASE VAPC9"/>
    <property type="match status" value="1"/>
</dbReference>
<reference evidence="2 5" key="2">
    <citation type="submission" date="2018-07" db="EMBL/GenBank/DDBJ databases">
        <title>Genomic Encyclopedia of Archaeal and Bacterial Type Strains, Phase II (KMG-II): from individual species to whole genera.</title>
        <authorList>
            <person name="Goeker M."/>
        </authorList>
    </citation>
    <scope>NUCLEOTIDE SEQUENCE [LARGE SCALE GENOMIC DNA]</scope>
    <source>
        <strain evidence="2 5">JA575</strain>
    </source>
</reference>
<dbReference type="InterPro" id="IPR044153">
    <property type="entry name" value="PIN_Pae0151-like"/>
</dbReference>
<dbReference type="CDD" id="cd09873">
    <property type="entry name" value="PIN_Pae0151-like"/>
    <property type="match status" value="1"/>
</dbReference>
<evidence type="ECO:0000313" key="4">
    <source>
        <dbReference type="Proteomes" id="UP000252631"/>
    </source>
</evidence>
<keyword evidence="5" id="KW-1185">Reference proteome</keyword>
<dbReference type="EMBL" id="QRDT01000008">
    <property type="protein sequence ID" value="RED36140.1"/>
    <property type="molecule type" value="Genomic_DNA"/>
</dbReference>
<protein>
    <recommendedName>
        <fullName evidence="6">PIN domain-containing protein</fullName>
    </recommendedName>
</protein>
<sequence>MALADLADFPLQRHPHEFLLPRIWQLRNNLTAYDATYVALAEVLEAPLLTRDKRLAGAAGHRAQIELV</sequence>
<dbReference type="SUPFAM" id="SSF88723">
    <property type="entry name" value="PIN domain-like"/>
    <property type="match status" value="1"/>
</dbReference>
<proteinExistence type="predicted"/>
<keyword evidence="1" id="KW-0460">Magnesium</keyword>
<evidence type="ECO:0000313" key="5">
    <source>
        <dbReference type="Proteomes" id="UP000256343"/>
    </source>
</evidence>
<evidence type="ECO:0000313" key="2">
    <source>
        <dbReference type="EMBL" id="RED36140.1"/>
    </source>
</evidence>
<organism evidence="3 4">
    <name type="scientific">Rhodopseudomonas pentothenatexigens</name>
    <dbReference type="NCBI Taxonomy" id="999699"/>
    <lineage>
        <taxon>Bacteria</taxon>
        <taxon>Pseudomonadati</taxon>
        <taxon>Pseudomonadota</taxon>
        <taxon>Alphaproteobacteria</taxon>
        <taxon>Hyphomicrobiales</taxon>
        <taxon>Nitrobacteraceae</taxon>
        <taxon>Rhodopseudomonas</taxon>
    </lineage>
</organism>
<name>A0A336JLZ3_9BRAD</name>
<dbReference type="EMBL" id="UFQQ01000008">
    <property type="protein sequence ID" value="SSW90700.1"/>
    <property type="molecule type" value="Genomic_DNA"/>
</dbReference>
<dbReference type="Proteomes" id="UP000256343">
    <property type="component" value="Unassembled WGS sequence"/>
</dbReference>
<dbReference type="AlphaFoldDB" id="A0A336JLZ3"/>